<sequence length="306" mass="34668">MRRSGVVRGWRLVALVAAALAIAVVGVLAARAVLDAPALRDFFSRYPGTTERPEAAPYGFPAWLQWQHFLNAFLLVFIVKSGLQIRAKQRPPAFVTRRNTGLITTKRPPRRLGLHVWWHLVVDTLWVLNGVIYFVLLFASGQWLRLVPLTWDVIPNAISAGIQYAAFQWPLHDGWVHYNALQQLFYAATVFLAGPLALVTGLRLSPIFTQRDSWFTRRFTETAARRLHWAIMVYFLAFTVVHVTLVVTTGALRNLNAMYAGRHDESWIGLAIFAVSLVVMVLGWFVARPALLTRLAERGNDVRRMK</sequence>
<gene>
    <name evidence="2" type="ORF">CLV46_0880</name>
</gene>
<dbReference type="EMBL" id="PGFF01000001">
    <property type="protein sequence ID" value="PJJ71337.1"/>
    <property type="molecule type" value="Genomic_DNA"/>
</dbReference>
<dbReference type="RefSeq" id="WP_100363643.1">
    <property type="nucleotide sequence ID" value="NZ_PGFF01000001.1"/>
</dbReference>
<feature type="transmembrane region" description="Helical" evidence="1">
    <location>
        <begin position="116"/>
        <end position="139"/>
    </location>
</feature>
<dbReference type="GO" id="GO:0022904">
    <property type="term" value="P:respiratory electron transport chain"/>
    <property type="evidence" value="ECO:0007669"/>
    <property type="project" value="InterPro"/>
</dbReference>
<comment type="caution">
    <text evidence="2">The sequence shown here is derived from an EMBL/GenBank/DDBJ whole genome shotgun (WGS) entry which is preliminary data.</text>
</comment>
<keyword evidence="1" id="KW-0472">Membrane</keyword>
<dbReference type="OrthoDB" id="9795587at2"/>
<keyword evidence="1" id="KW-0812">Transmembrane</keyword>
<evidence type="ECO:0000256" key="1">
    <source>
        <dbReference type="SAM" id="Phobius"/>
    </source>
</evidence>
<name>A0A2M9CHH0_9MICO</name>
<feature type="transmembrane region" description="Helical" evidence="1">
    <location>
        <begin position="267"/>
        <end position="287"/>
    </location>
</feature>
<reference evidence="2 3" key="1">
    <citation type="submission" date="2017-11" db="EMBL/GenBank/DDBJ databases">
        <title>Genomic Encyclopedia of Archaeal and Bacterial Type Strains, Phase II (KMG-II): From Individual Species to Whole Genera.</title>
        <authorList>
            <person name="Goeker M."/>
        </authorList>
    </citation>
    <scope>NUCLEOTIDE SEQUENCE [LARGE SCALE GENOMIC DNA]</scope>
    <source>
        <strain evidence="2 3">DSM 27393</strain>
    </source>
</reference>
<dbReference type="InterPro" id="IPR051542">
    <property type="entry name" value="Hydrogenase_cytochrome"/>
</dbReference>
<accession>A0A2M9CHH0</accession>
<protein>
    <submittedName>
        <fullName evidence="2">Thiosulfate reductase cytochrome b subunit</fullName>
    </submittedName>
</protein>
<dbReference type="SUPFAM" id="SSF81342">
    <property type="entry name" value="Transmembrane di-heme cytochromes"/>
    <property type="match status" value="1"/>
</dbReference>
<dbReference type="GO" id="GO:0005886">
    <property type="term" value="C:plasma membrane"/>
    <property type="evidence" value="ECO:0007669"/>
    <property type="project" value="TreeGrafter"/>
</dbReference>
<evidence type="ECO:0000313" key="3">
    <source>
        <dbReference type="Proteomes" id="UP000228758"/>
    </source>
</evidence>
<feature type="transmembrane region" description="Helical" evidence="1">
    <location>
        <begin position="66"/>
        <end position="83"/>
    </location>
</feature>
<dbReference type="Proteomes" id="UP000228758">
    <property type="component" value="Unassembled WGS sequence"/>
</dbReference>
<dbReference type="GO" id="GO:0020037">
    <property type="term" value="F:heme binding"/>
    <property type="evidence" value="ECO:0007669"/>
    <property type="project" value="TreeGrafter"/>
</dbReference>
<keyword evidence="3" id="KW-1185">Reference proteome</keyword>
<feature type="transmembrane region" description="Helical" evidence="1">
    <location>
        <begin position="184"/>
        <end position="206"/>
    </location>
</feature>
<dbReference type="PANTHER" id="PTHR30485">
    <property type="entry name" value="NI/FE-HYDROGENASE 1 B-TYPE CYTOCHROME SUBUNIT"/>
    <property type="match status" value="1"/>
</dbReference>
<organism evidence="2 3">
    <name type="scientific">Diaminobutyricimonas aerilata</name>
    <dbReference type="NCBI Taxonomy" id="1162967"/>
    <lineage>
        <taxon>Bacteria</taxon>
        <taxon>Bacillati</taxon>
        <taxon>Actinomycetota</taxon>
        <taxon>Actinomycetes</taxon>
        <taxon>Micrococcales</taxon>
        <taxon>Microbacteriaceae</taxon>
        <taxon>Diaminobutyricimonas</taxon>
    </lineage>
</organism>
<evidence type="ECO:0000313" key="2">
    <source>
        <dbReference type="EMBL" id="PJJ71337.1"/>
    </source>
</evidence>
<dbReference type="PANTHER" id="PTHR30485:SF1">
    <property type="entry name" value="CYTOCHROME YDHU-RELATED"/>
    <property type="match status" value="1"/>
</dbReference>
<dbReference type="AlphaFoldDB" id="A0A2M9CHH0"/>
<dbReference type="InterPro" id="IPR016174">
    <property type="entry name" value="Di-haem_cyt_TM"/>
</dbReference>
<proteinExistence type="predicted"/>
<keyword evidence="1" id="KW-1133">Transmembrane helix</keyword>
<dbReference type="Gene3D" id="1.20.950.20">
    <property type="entry name" value="Transmembrane di-heme cytochromes, Chain C"/>
    <property type="match status" value="1"/>
</dbReference>
<feature type="transmembrane region" description="Helical" evidence="1">
    <location>
        <begin position="227"/>
        <end position="247"/>
    </location>
</feature>